<dbReference type="EMBL" id="JAWJZB010000001">
    <property type="protein sequence ID" value="MDV5087385.1"/>
    <property type="molecule type" value="Genomic_DNA"/>
</dbReference>
<dbReference type="RefSeq" id="WP_310746219.1">
    <property type="nucleotide sequence ID" value="NZ_JAWJZA010000009.1"/>
</dbReference>
<feature type="transmembrane region" description="Helical" evidence="1">
    <location>
        <begin position="33"/>
        <end position="50"/>
    </location>
</feature>
<evidence type="ECO:0000313" key="2">
    <source>
        <dbReference type="EMBL" id="MDV5087385.1"/>
    </source>
</evidence>
<keyword evidence="3" id="KW-1185">Reference proteome</keyword>
<dbReference type="InterPro" id="IPR016174">
    <property type="entry name" value="Di-haem_cyt_TM"/>
</dbReference>
<feature type="transmembrane region" description="Helical" evidence="1">
    <location>
        <begin position="145"/>
        <end position="164"/>
    </location>
</feature>
<evidence type="ECO:0000256" key="1">
    <source>
        <dbReference type="SAM" id="Phobius"/>
    </source>
</evidence>
<protein>
    <submittedName>
        <fullName evidence="2">DUF4405 domain-containing protein</fullName>
    </submittedName>
</protein>
<evidence type="ECO:0000313" key="3">
    <source>
        <dbReference type="Proteomes" id="UP001272515"/>
    </source>
</evidence>
<proteinExistence type="predicted"/>
<sequence length="214" mass="24783">MKRYLHVALIVVLLLLMANLLIGIGVFHESLGLIMGLLVLVHLVQNRTWWQSLFKGKYNVQRFVLVLLNVALAIGIVITMISGIRMSHYVIPNTIFFKQMGTIRLIHHYAAYWVFIICAAHVGLHVPVITGRWPVLKRALQSQNIWLQGIVALICLYGAYAFWYESLFMYLTFISDFAYFDFDQPVLLFLFNYFSIFILVAAIFYRLFGVRRNG</sequence>
<accession>A0ABU3Z643</accession>
<feature type="transmembrane region" description="Helical" evidence="1">
    <location>
        <begin position="7"/>
        <end position="27"/>
    </location>
</feature>
<comment type="caution">
    <text evidence="2">The sequence shown here is derived from an EMBL/GenBank/DDBJ whole genome shotgun (WGS) entry which is preliminary data.</text>
</comment>
<gene>
    <name evidence="2" type="ORF">RVY80_00765</name>
</gene>
<reference evidence="2 3" key="1">
    <citation type="submission" date="2023-10" db="EMBL/GenBank/DDBJ databases">
        <title>Veillonella sp. nov., isolated from a pig farm feces dump.</title>
        <authorList>
            <person name="Chang Y.-H."/>
        </authorList>
    </citation>
    <scope>NUCLEOTIDE SEQUENCE [LARGE SCALE GENOMIC DNA]</scope>
    <source>
        <strain evidence="2 3">YH-vei2233</strain>
    </source>
</reference>
<name>A0ABU3Z643_9FIRM</name>
<feature type="transmembrane region" description="Helical" evidence="1">
    <location>
        <begin position="184"/>
        <end position="208"/>
    </location>
</feature>
<dbReference type="SUPFAM" id="SSF81342">
    <property type="entry name" value="Transmembrane di-heme cytochromes"/>
    <property type="match status" value="1"/>
</dbReference>
<feature type="transmembrane region" description="Helical" evidence="1">
    <location>
        <begin position="106"/>
        <end position="124"/>
    </location>
</feature>
<dbReference type="Proteomes" id="UP001272515">
    <property type="component" value="Unassembled WGS sequence"/>
</dbReference>
<feature type="transmembrane region" description="Helical" evidence="1">
    <location>
        <begin position="62"/>
        <end position="86"/>
    </location>
</feature>
<keyword evidence="1" id="KW-1133">Transmembrane helix</keyword>
<keyword evidence="1" id="KW-0812">Transmembrane</keyword>
<organism evidence="2 3">
    <name type="scientific">Veillonella absiana</name>
    <dbReference type="NCBI Taxonomy" id="3079305"/>
    <lineage>
        <taxon>Bacteria</taxon>
        <taxon>Bacillati</taxon>
        <taxon>Bacillota</taxon>
        <taxon>Negativicutes</taxon>
        <taxon>Veillonellales</taxon>
        <taxon>Veillonellaceae</taxon>
        <taxon>Veillonella</taxon>
    </lineage>
</organism>
<keyword evidence="1" id="KW-0472">Membrane</keyword>